<organism evidence="2 3">
    <name type="scientific">Sporomusa silvacetica DSM 10669</name>
    <dbReference type="NCBI Taxonomy" id="1123289"/>
    <lineage>
        <taxon>Bacteria</taxon>
        <taxon>Bacillati</taxon>
        <taxon>Bacillota</taxon>
        <taxon>Negativicutes</taxon>
        <taxon>Selenomonadales</taxon>
        <taxon>Sporomusaceae</taxon>
        <taxon>Sporomusa</taxon>
    </lineage>
</organism>
<proteinExistence type="predicted"/>
<dbReference type="RefSeq" id="WP_094603104.1">
    <property type="nucleotide sequence ID" value="NZ_CP155573.1"/>
</dbReference>
<dbReference type="Proteomes" id="UP000216752">
    <property type="component" value="Chromosome"/>
</dbReference>
<keyword evidence="3" id="KW-1185">Reference proteome</keyword>
<protein>
    <submittedName>
        <fullName evidence="2">Uncharacterized protein</fullName>
    </submittedName>
</protein>
<gene>
    <name evidence="2" type="ORF">SPSIL_014160</name>
</gene>
<dbReference type="EMBL" id="CP155573">
    <property type="protein sequence ID" value="XFO65307.1"/>
    <property type="molecule type" value="Genomic_DNA"/>
</dbReference>
<evidence type="ECO:0000313" key="2">
    <source>
        <dbReference type="EMBL" id="XFO65307.1"/>
    </source>
</evidence>
<reference evidence="2" key="1">
    <citation type="submission" date="2024-05" db="EMBL/GenBank/DDBJ databases">
        <title>Isolation and characterization of Sporomusa carbonis sp. nov., a carboxydotrophic hydrogenogen in the genus of Sporomusa isolated from a charcoal burning pile.</title>
        <authorList>
            <person name="Boeer T."/>
            <person name="Rosenbaum F."/>
            <person name="Eysell L."/>
            <person name="Mueller V."/>
            <person name="Daniel R."/>
            <person name="Poehlein A."/>
        </authorList>
    </citation>
    <scope>NUCLEOTIDE SEQUENCE [LARGE SCALE GENOMIC DNA]</scope>
    <source>
        <strain evidence="2">DSM 10669</strain>
    </source>
</reference>
<evidence type="ECO:0000256" key="1">
    <source>
        <dbReference type="SAM" id="MobiDB-lite"/>
    </source>
</evidence>
<evidence type="ECO:0000313" key="3">
    <source>
        <dbReference type="Proteomes" id="UP000216752"/>
    </source>
</evidence>
<sequence length="98" mass="10675">MSWKRIDEGSKPRGTRGRRNCLEIKTVPPSPCPLNAVDIVMAAASDLGFDVNNDSFILTSQNGSQSIVTVVHDGINYNVTVDQLASGDWMISLVNQIQ</sequence>
<feature type="compositionally biased region" description="Basic and acidic residues" evidence="1">
    <location>
        <begin position="1"/>
        <end position="11"/>
    </location>
</feature>
<feature type="region of interest" description="Disordered" evidence="1">
    <location>
        <begin position="1"/>
        <end position="20"/>
    </location>
</feature>
<accession>A0ABZ3IIJ9</accession>
<name>A0ABZ3IIJ9_9FIRM</name>